<dbReference type="GO" id="GO:0015031">
    <property type="term" value="P:protein transport"/>
    <property type="evidence" value="ECO:0007669"/>
    <property type="project" value="UniProtKB-KW"/>
</dbReference>
<keyword evidence="10" id="KW-0449">Lipoprotein</keyword>
<sequence length="631" mass="70058">MAKTYDYLFKLLLIGDSGVGKTCVLFRFSEDAFNSTFISTIGIDFKIRTIELDGKKIKLQIWDTAGQERFRTITTAYYRGAMGIMLVYDITNEKSFDNIKNWIRNIEEHASADVEKMILGNKCDVNDKRQVSKDRGEKLALEYGIKFMETSAKANINVENAFMTLARDIKAKMDKKLEGNSPQGSSQGVKITTEQKKSSLFRCVLLQTTATPTTTTSVSEQPEPDVHNACWYLSLQAMNTKLQEKRDASLAWFSQFQLGCVSQNGVIPEWFHGIISRKSAEEMLQSKPAGYFLIRVGESRIGFTLSYRSEDCCRHFMINVLNNGQYTIVGEDTCHRSLQDLVAFHRRVPILPFNSLLTVACGKASKDKTDYVELFFPQRNAPTPDAFSNEVLHSSNTGQLQPSPSTPRSPPQLPPRTVCGDASRGVASTAVPIQFNPPGLYPAQDTEVAKLTLQSPVTANCVPPVPLPRKLRPSNSVLLEQAPELPSRTFLLHRTEQTDSGPHQLSPSSPASGEVHPCLGCRPPPAEQPRSRGVKSVVANLMQFKKKSLKQERGPEEHIYTEPAEPELPFAPSDSRLGTEPACEPLYQEILEERGFTEPDSGRVHNAGVPAVLTDGIPAEYLKPPPFAPGY</sequence>
<keyword evidence="11" id="KW-0636">Prenylation</keyword>
<evidence type="ECO:0000256" key="16">
    <source>
        <dbReference type="SAM" id="MobiDB-lite"/>
    </source>
</evidence>
<dbReference type="GO" id="GO:0030670">
    <property type="term" value="C:phagocytic vesicle membrane"/>
    <property type="evidence" value="ECO:0007669"/>
    <property type="project" value="UniProtKB-SubCell"/>
</dbReference>
<dbReference type="SMART" id="SM00177">
    <property type="entry name" value="ARF"/>
    <property type="match status" value="1"/>
</dbReference>
<evidence type="ECO:0000313" key="19">
    <source>
        <dbReference type="Proteomes" id="UP001152803"/>
    </source>
</evidence>
<dbReference type="PRINTS" id="PR00449">
    <property type="entry name" value="RASTRNSFRMNG"/>
</dbReference>
<dbReference type="GO" id="GO:0003925">
    <property type="term" value="F:G protein activity"/>
    <property type="evidence" value="ECO:0007669"/>
    <property type="project" value="UniProtKB-EC"/>
</dbReference>
<dbReference type="FunFam" id="3.40.50.300:FF:000202">
    <property type="entry name" value="ras-related protein Rab-8A"/>
    <property type="match status" value="1"/>
</dbReference>
<evidence type="ECO:0000256" key="9">
    <source>
        <dbReference type="ARBA" id="ARBA00023136"/>
    </source>
</evidence>
<dbReference type="SMART" id="SM00173">
    <property type="entry name" value="RAS"/>
    <property type="match status" value="1"/>
</dbReference>
<dbReference type="PROSITE" id="PS51421">
    <property type="entry name" value="RAS"/>
    <property type="match status" value="1"/>
</dbReference>
<dbReference type="InterPro" id="IPR050305">
    <property type="entry name" value="Small_GTPase_Rab"/>
</dbReference>
<dbReference type="Proteomes" id="UP001152803">
    <property type="component" value="Unassembled WGS sequence"/>
</dbReference>
<dbReference type="PROSITE" id="PS51419">
    <property type="entry name" value="RAB"/>
    <property type="match status" value="1"/>
</dbReference>
<dbReference type="InterPro" id="IPR027417">
    <property type="entry name" value="P-loop_NTPase"/>
</dbReference>
<evidence type="ECO:0000256" key="11">
    <source>
        <dbReference type="ARBA" id="ARBA00023289"/>
    </source>
</evidence>
<evidence type="ECO:0000256" key="10">
    <source>
        <dbReference type="ARBA" id="ARBA00023288"/>
    </source>
</evidence>
<feature type="compositionally biased region" description="Pro residues" evidence="16">
    <location>
        <begin position="404"/>
        <end position="414"/>
    </location>
</feature>
<keyword evidence="7" id="KW-0653">Protein transport</keyword>
<evidence type="ECO:0000313" key="18">
    <source>
        <dbReference type="EMBL" id="KAJ8278624.1"/>
    </source>
</evidence>
<dbReference type="Gene3D" id="3.40.50.300">
    <property type="entry name" value="P-loop containing nucleotide triphosphate hydrolases"/>
    <property type="match status" value="1"/>
</dbReference>
<reference evidence="18" key="1">
    <citation type="journal article" date="2023" name="Science">
        <title>Genome structures resolve the early diversification of teleost fishes.</title>
        <authorList>
            <person name="Parey E."/>
            <person name="Louis A."/>
            <person name="Montfort J."/>
            <person name="Bouchez O."/>
            <person name="Roques C."/>
            <person name="Iampietro C."/>
            <person name="Lluch J."/>
            <person name="Castinel A."/>
            <person name="Donnadieu C."/>
            <person name="Desvignes T."/>
            <person name="Floi Bucao C."/>
            <person name="Jouanno E."/>
            <person name="Wen M."/>
            <person name="Mejri S."/>
            <person name="Dirks R."/>
            <person name="Jansen H."/>
            <person name="Henkel C."/>
            <person name="Chen W.J."/>
            <person name="Zahm M."/>
            <person name="Cabau C."/>
            <person name="Klopp C."/>
            <person name="Thompson A.W."/>
            <person name="Robinson-Rechavi M."/>
            <person name="Braasch I."/>
            <person name="Lecointre G."/>
            <person name="Bobe J."/>
            <person name="Postlethwait J.H."/>
            <person name="Berthelot C."/>
            <person name="Roest Crollius H."/>
            <person name="Guiguen Y."/>
        </authorList>
    </citation>
    <scope>NUCLEOTIDE SEQUENCE</scope>
    <source>
        <strain evidence="18">Concon-B</strain>
    </source>
</reference>
<dbReference type="NCBIfam" id="TIGR00231">
    <property type="entry name" value="small_GTP"/>
    <property type="match status" value="1"/>
</dbReference>
<accession>A0A9Q1DRC1</accession>
<evidence type="ECO:0000256" key="14">
    <source>
        <dbReference type="ARBA" id="ARBA00047660"/>
    </source>
</evidence>
<dbReference type="PANTHER" id="PTHR47980">
    <property type="entry name" value="LD44762P"/>
    <property type="match status" value="1"/>
</dbReference>
<evidence type="ECO:0000256" key="2">
    <source>
        <dbReference type="ARBA" id="ARBA00004580"/>
    </source>
</evidence>
<evidence type="ECO:0000256" key="5">
    <source>
        <dbReference type="ARBA" id="ARBA00011984"/>
    </source>
</evidence>
<evidence type="ECO:0000256" key="6">
    <source>
        <dbReference type="ARBA" id="ARBA00022741"/>
    </source>
</evidence>
<dbReference type="Pfam" id="PF00071">
    <property type="entry name" value="Ras"/>
    <property type="match status" value="1"/>
</dbReference>
<evidence type="ECO:0000256" key="1">
    <source>
        <dbReference type="ARBA" id="ARBA00001946"/>
    </source>
</evidence>
<feature type="compositionally biased region" description="Polar residues" evidence="16">
    <location>
        <begin position="498"/>
        <end position="511"/>
    </location>
</feature>
<dbReference type="OrthoDB" id="67310at2759"/>
<comment type="subcellular location">
    <subcellularLocation>
        <location evidence="13">Cytoplasmic vesicle membrane</location>
        <topology evidence="13">Lipid-anchor</topology>
        <orientation evidence="13">Cytoplasmic side</orientation>
    </subcellularLocation>
    <subcellularLocation>
        <location evidence="2">Cytoplasmic vesicle</location>
        <location evidence="2">Phagosome membrane</location>
    </subcellularLocation>
    <subcellularLocation>
        <location evidence="3">Endosome membrane</location>
    </subcellularLocation>
</comment>
<evidence type="ECO:0000256" key="15">
    <source>
        <dbReference type="PROSITE-ProRule" id="PRU00191"/>
    </source>
</evidence>
<name>A0A9Q1DRC1_CONCO</name>
<keyword evidence="9" id="KW-0472">Membrane</keyword>
<gene>
    <name evidence="18" type="ORF">COCON_G00056900</name>
</gene>
<comment type="catalytic activity">
    <reaction evidence="14">
        <text>GTP + H2O = GDP + phosphate + H(+)</text>
        <dbReference type="Rhea" id="RHEA:19669"/>
        <dbReference type="ChEBI" id="CHEBI:15377"/>
        <dbReference type="ChEBI" id="CHEBI:15378"/>
        <dbReference type="ChEBI" id="CHEBI:37565"/>
        <dbReference type="ChEBI" id="CHEBI:43474"/>
        <dbReference type="ChEBI" id="CHEBI:58189"/>
        <dbReference type="EC" id="3.6.5.2"/>
    </reaction>
    <physiologicalReaction direction="left-to-right" evidence="14">
        <dbReference type="Rhea" id="RHEA:19670"/>
    </physiologicalReaction>
</comment>
<proteinExistence type="inferred from homology"/>
<keyword evidence="8" id="KW-0342">GTP-binding</keyword>
<evidence type="ECO:0000259" key="17">
    <source>
        <dbReference type="PROSITE" id="PS50001"/>
    </source>
</evidence>
<evidence type="ECO:0000256" key="13">
    <source>
        <dbReference type="ARBA" id="ARBA00025701"/>
    </source>
</evidence>
<keyword evidence="15" id="KW-0727">SH2 domain</keyword>
<dbReference type="SUPFAM" id="SSF55550">
    <property type="entry name" value="SH2 domain"/>
    <property type="match status" value="1"/>
</dbReference>
<protein>
    <recommendedName>
        <fullName evidence="5">small monomeric GTPase</fullName>
        <ecNumber evidence="5">3.6.5.2</ecNumber>
    </recommendedName>
</protein>
<organism evidence="18 19">
    <name type="scientific">Conger conger</name>
    <name type="common">Conger eel</name>
    <name type="synonym">Muraena conger</name>
    <dbReference type="NCBI Taxonomy" id="82655"/>
    <lineage>
        <taxon>Eukaryota</taxon>
        <taxon>Metazoa</taxon>
        <taxon>Chordata</taxon>
        <taxon>Craniata</taxon>
        <taxon>Vertebrata</taxon>
        <taxon>Euteleostomi</taxon>
        <taxon>Actinopterygii</taxon>
        <taxon>Neopterygii</taxon>
        <taxon>Teleostei</taxon>
        <taxon>Anguilliformes</taxon>
        <taxon>Congridae</taxon>
        <taxon>Conger</taxon>
    </lineage>
</organism>
<dbReference type="SMART" id="SM00174">
    <property type="entry name" value="RHO"/>
    <property type="match status" value="1"/>
</dbReference>
<feature type="domain" description="SH2" evidence="17">
    <location>
        <begin position="270"/>
        <end position="361"/>
    </location>
</feature>
<dbReference type="SMART" id="SM00176">
    <property type="entry name" value="RAN"/>
    <property type="match status" value="1"/>
</dbReference>
<comment type="cofactor">
    <cofactor evidence="1">
        <name>Mg(2+)</name>
        <dbReference type="ChEBI" id="CHEBI:18420"/>
    </cofactor>
</comment>
<dbReference type="InterPro" id="IPR001806">
    <property type="entry name" value="Small_GTPase"/>
</dbReference>
<dbReference type="SUPFAM" id="SSF52540">
    <property type="entry name" value="P-loop containing nucleoside triphosphate hydrolases"/>
    <property type="match status" value="1"/>
</dbReference>
<evidence type="ECO:0000256" key="3">
    <source>
        <dbReference type="ARBA" id="ARBA00004608"/>
    </source>
</evidence>
<dbReference type="SMART" id="SM00252">
    <property type="entry name" value="SH2"/>
    <property type="match status" value="1"/>
</dbReference>
<comment type="similarity">
    <text evidence="4">Belongs to the small GTPase superfamily. Rab family.</text>
</comment>
<evidence type="ECO:0000256" key="7">
    <source>
        <dbReference type="ARBA" id="ARBA00022927"/>
    </source>
</evidence>
<dbReference type="PROSITE" id="PS51420">
    <property type="entry name" value="RHO"/>
    <property type="match status" value="1"/>
</dbReference>
<evidence type="ECO:0000256" key="12">
    <source>
        <dbReference type="ARBA" id="ARBA00023329"/>
    </source>
</evidence>
<dbReference type="Gene3D" id="3.30.505.10">
    <property type="entry name" value="SH2 domain"/>
    <property type="match status" value="1"/>
</dbReference>
<dbReference type="PROSITE" id="PS50001">
    <property type="entry name" value="SH2"/>
    <property type="match status" value="1"/>
</dbReference>
<dbReference type="InterPro" id="IPR000980">
    <property type="entry name" value="SH2"/>
</dbReference>
<feature type="region of interest" description="Disordered" evidence="16">
    <location>
        <begin position="386"/>
        <end position="423"/>
    </location>
</feature>
<dbReference type="SMART" id="SM00175">
    <property type="entry name" value="RAB"/>
    <property type="match status" value="1"/>
</dbReference>
<dbReference type="Pfam" id="PF00017">
    <property type="entry name" value="SH2"/>
    <property type="match status" value="1"/>
</dbReference>
<keyword evidence="6" id="KW-0547">Nucleotide-binding</keyword>
<comment type="caution">
    <text evidence="18">The sequence shown here is derived from an EMBL/GenBank/DDBJ whole genome shotgun (WGS) entry which is preliminary data.</text>
</comment>
<dbReference type="InterPro" id="IPR005225">
    <property type="entry name" value="Small_GTP-bd"/>
</dbReference>
<dbReference type="GO" id="GO:0010008">
    <property type="term" value="C:endosome membrane"/>
    <property type="evidence" value="ECO:0007669"/>
    <property type="project" value="UniProtKB-SubCell"/>
</dbReference>
<dbReference type="EMBL" id="JAFJMO010000004">
    <property type="protein sequence ID" value="KAJ8278624.1"/>
    <property type="molecule type" value="Genomic_DNA"/>
</dbReference>
<keyword evidence="19" id="KW-1185">Reference proteome</keyword>
<dbReference type="CDD" id="cd01867">
    <property type="entry name" value="Rab8_Rab10_Rab13_like"/>
    <property type="match status" value="1"/>
</dbReference>
<evidence type="ECO:0000256" key="4">
    <source>
        <dbReference type="ARBA" id="ARBA00006270"/>
    </source>
</evidence>
<dbReference type="EC" id="3.6.5.2" evidence="5"/>
<dbReference type="GO" id="GO:0005525">
    <property type="term" value="F:GTP binding"/>
    <property type="evidence" value="ECO:0007669"/>
    <property type="project" value="UniProtKB-KW"/>
</dbReference>
<dbReference type="AlphaFoldDB" id="A0A9Q1DRC1"/>
<dbReference type="InterPro" id="IPR036860">
    <property type="entry name" value="SH2_dom_sf"/>
</dbReference>
<evidence type="ECO:0000256" key="8">
    <source>
        <dbReference type="ARBA" id="ARBA00023134"/>
    </source>
</evidence>
<keyword evidence="7" id="KW-0813">Transport</keyword>
<keyword evidence="12" id="KW-0968">Cytoplasmic vesicle</keyword>
<feature type="region of interest" description="Disordered" evidence="16">
    <location>
        <begin position="496"/>
        <end position="533"/>
    </location>
</feature>